<evidence type="ECO:0000313" key="2">
    <source>
        <dbReference type="Proteomes" id="UP000315498"/>
    </source>
</evidence>
<reference evidence="1 2" key="1">
    <citation type="submission" date="2019-02" db="EMBL/GenBank/DDBJ databases">
        <title>Prokaryotic population dynamics and viral predation in marine succession experiment using metagenomics: the confinement effect.</title>
        <authorList>
            <person name="Haro-Moreno J.M."/>
            <person name="Rodriguez-Valera F."/>
            <person name="Lopez-Perez M."/>
        </authorList>
    </citation>
    <scope>NUCLEOTIDE SEQUENCE [LARGE SCALE GENOMIC DNA]</scope>
    <source>
        <strain evidence="1">MED-G161</strain>
    </source>
</reference>
<comment type="caution">
    <text evidence="1">The sequence shown here is derived from an EMBL/GenBank/DDBJ whole genome shotgun (WGS) entry which is preliminary data.</text>
</comment>
<feature type="non-terminal residue" evidence="1">
    <location>
        <position position="50"/>
    </location>
</feature>
<dbReference type="Proteomes" id="UP000315498">
    <property type="component" value="Unassembled WGS sequence"/>
</dbReference>
<dbReference type="EMBL" id="SHBG01000008">
    <property type="protein sequence ID" value="RZO25260.1"/>
    <property type="molecule type" value="Genomic_DNA"/>
</dbReference>
<gene>
    <name evidence="1" type="ORF">EVA94_01485</name>
</gene>
<dbReference type="AlphaFoldDB" id="A0A520MVL3"/>
<proteinExistence type="predicted"/>
<protein>
    <submittedName>
        <fullName evidence="1">3-dehydroquinate synthase</fullName>
    </submittedName>
</protein>
<organism evidence="1 2">
    <name type="scientific">SAR86 cluster bacterium</name>
    <dbReference type="NCBI Taxonomy" id="2030880"/>
    <lineage>
        <taxon>Bacteria</taxon>
        <taxon>Pseudomonadati</taxon>
        <taxon>Pseudomonadota</taxon>
        <taxon>Gammaproteobacteria</taxon>
        <taxon>SAR86 cluster</taxon>
    </lineage>
</organism>
<name>A0A520MVL3_9GAMM</name>
<evidence type="ECO:0000313" key="1">
    <source>
        <dbReference type="EMBL" id="RZO25260.1"/>
    </source>
</evidence>
<sequence>MTIISAGKGASKYNIHITGKNLPKSVLNSNLGKKNKILIITDSGVPKKHI</sequence>
<accession>A0A520MVL3</accession>